<feature type="domain" description="Chemotaxis methyl-accepting receptor HlyB-like 4HB MCP" evidence="2">
    <location>
        <begin position="6"/>
        <end position="179"/>
    </location>
</feature>
<sequence>MKWLYSIQQKSKTALLLLAIVVTIMGSNFLEKKYFTDINESVSSIYNDRLIPAAELFHANDIMYRKRLALEKYLINPASQDFRLIKKQLAAHNSQIDSIILAYESTYLVDEESTSLNHFKASVRQYNKLETEYLTNKESLAADTYEKEMGPLFLAIHKDLVQLSSIQTSVGKELMNGSQHISSGAYMISNLQTAIVVVIMLVVYGLLLTSRTLIPKKFQKFHLN</sequence>
<dbReference type="RefSeq" id="WP_150090486.1">
    <property type="nucleotide sequence ID" value="NZ_VWSF01000016.1"/>
</dbReference>
<feature type="transmembrane region" description="Helical" evidence="1">
    <location>
        <begin position="185"/>
        <end position="207"/>
    </location>
</feature>
<dbReference type="Pfam" id="PF12729">
    <property type="entry name" value="4HB_MCP_1"/>
    <property type="match status" value="1"/>
</dbReference>
<protein>
    <recommendedName>
        <fullName evidence="2">Chemotaxis methyl-accepting receptor HlyB-like 4HB MCP domain-containing protein</fullName>
    </recommendedName>
</protein>
<dbReference type="InterPro" id="IPR024478">
    <property type="entry name" value="HlyB_4HB_MCP"/>
</dbReference>
<gene>
    <name evidence="3" type="ORF">F0145_17950</name>
</gene>
<comment type="caution">
    <text evidence="3">The sequence shown here is derived from an EMBL/GenBank/DDBJ whole genome shotgun (WGS) entry which is preliminary data.</text>
</comment>
<dbReference type="Proteomes" id="UP000323426">
    <property type="component" value="Unassembled WGS sequence"/>
</dbReference>
<dbReference type="AlphaFoldDB" id="A0A5M6D649"/>
<evidence type="ECO:0000259" key="2">
    <source>
        <dbReference type="Pfam" id="PF12729"/>
    </source>
</evidence>
<dbReference type="EMBL" id="VWSF01000016">
    <property type="protein sequence ID" value="KAA5542823.1"/>
    <property type="molecule type" value="Genomic_DNA"/>
</dbReference>
<accession>A0A5M6D649</accession>
<evidence type="ECO:0000256" key="1">
    <source>
        <dbReference type="SAM" id="Phobius"/>
    </source>
</evidence>
<evidence type="ECO:0000313" key="3">
    <source>
        <dbReference type="EMBL" id="KAA5542823.1"/>
    </source>
</evidence>
<keyword evidence="1" id="KW-1133">Transmembrane helix</keyword>
<keyword evidence="1" id="KW-0812">Transmembrane</keyword>
<name>A0A5M6D649_9BACT</name>
<keyword evidence="1" id="KW-0472">Membrane</keyword>
<keyword evidence="4" id="KW-1185">Reference proteome</keyword>
<organism evidence="3 4">
    <name type="scientific">Adhaeribacter rhizoryzae</name>
    <dbReference type="NCBI Taxonomy" id="2607907"/>
    <lineage>
        <taxon>Bacteria</taxon>
        <taxon>Pseudomonadati</taxon>
        <taxon>Bacteroidota</taxon>
        <taxon>Cytophagia</taxon>
        <taxon>Cytophagales</taxon>
        <taxon>Hymenobacteraceae</taxon>
        <taxon>Adhaeribacter</taxon>
    </lineage>
</organism>
<reference evidence="3 4" key="1">
    <citation type="submission" date="2019-09" db="EMBL/GenBank/DDBJ databases">
        <title>Genome sequence and assembly of Adhaeribacter sp.</title>
        <authorList>
            <person name="Chhetri G."/>
        </authorList>
    </citation>
    <scope>NUCLEOTIDE SEQUENCE [LARGE SCALE GENOMIC DNA]</scope>
    <source>
        <strain evidence="3 4">DK36</strain>
    </source>
</reference>
<evidence type="ECO:0000313" key="4">
    <source>
        <dbReference type="Proteomes" id="UP000323426"/>
    </source>
</evidence>
<proteinExistence type="predicted"/>